<name>A0AAV2A4W1_9ARAC</name>
<reference evidence="2 3" key="1">
    <citation type="submission" date="2024-04" db="EMBL/GenBank/DDBJ databases">
        <authorList>
            <person name="Rising A."/>
            <person name="Reimegard J."/>
            <person name="Sonavane S."/>
            <person name="Akerstrom W."/>
            <person name="Nylinder S."/>
            <person name="Hedman E."/>
            <person name="Kallberg Y."/>
        </authorList>
    </citation>
    <scope>NUCLEOTIDE SEQUENCE [LARGE SCALE GENOMIC DNA]</scope>
</reference>
<gene>
    <name evidence="2" type="ORF">LARSCL_LOCUS9912</name>
</gene>
<dbReference type="Gene3D" id="2.10.80.10">
    <property type="entry name" value="Lipase, subunit A"/>
    <property type="match status" value="1"/>
</dbReference>
<dbReference type="PROSITE" id="PS51257">
    <property type="entry name" value="PROKAR_LIPOPROTEIN"/>
    <property type="match status" value="1"/>
</dbReference>
<dbReference type="AlphaFoldDB" id="A0AAV2A4W1"/>
<feature type="chain" id="PRO_5043651468" evidence="1">
    <location>
        <begin position="19"/>
        <end position="90"/>
    </location>
</feature>
<dbReference type="Proteomes" id="UP001497382">
    <property type="component" value="Unassembled WGS sequence"/>
</dbReference>
<feature type="signal peptide" evidence="1">
    <location>
        <begin position="1"/>
        <end position="18"/>
    </location>
</feature>
<dbReference type="EMBL" id="CAXIEN010000115">
    <property type="protein sequence ID" value="CAL1278646.1"/>
    <property type="molecule type" value="Genomic_DNA"/>
</dbReference>
<keyword evidence="3" id="KW-1185">Reference proteome</keyword>
<sequence length="90" mass="10213">MHKFIVFVLLCMLTTISCKMNFPRCNRQISCADVNGEKRYCVKRIVHSICLPAAEKARSCSRQPNYMGIYFANPPCKEGLTCNGILPHCK</sequence>
<organism evidence="2 3">
    <name type="scientific">Larinioides sclopetarius</name>
    <dbReference type="NCBI Taxonomy" id="280406"/>
    <lineage>
        <taxon>Eukaryota</taxon>
        <taxon>Metazoa</taxon>
        <taxon>Ecdysozoa</taxon>
        <taxon>Arthropoda</taxon>
        <taxon>Chelicerata</taxon>
        <taxon>Arachnida</taxon>
        <taxon>Araneae</taxon>
        <taxon>Araneomorphae</taxon>
        <taxon>Entelegynae</taxon>
        <taxon>Araneoidea</taxon>
        <taxon>Araneidae</taxon>
        <taxon>Larinioides</taxon>
    </lineage>
</organism>
<accession>A0AAV2A4W1</accession>
<comment type="caution">
    <text evidence="2">The sequence shown here is derived from an EMBL/GenBank/DDBJ whole genome shotgun (WGS) entry which is preliminary data.</text>
</comment>
<evidence type="ECO:0000313" key="3">
    <source>
        <dbReference type="Proteomes" id="UP001497382"/>
    </source>
</evidence>
<protein>
    <submittedName>
        <fullName evidence="2">Uncharacterized protein</fullName>
    </submittedName>
</protein>
<proteinExistence type="predicted"/>
<evidence type="ECO:0000313" key="2">
    <source>
        <dbReference type="EMBL" id="CAL1278646.1"/>
    </source>
</evidence>
<evidence type="ECO:0000256" key="1">
    <source>
        <dbReference type="SAM" id="SignalP"/>
    </source>
</evidence>
<keyword evidence="1" id="KW-0732">Signal</keyword>